<feature type="compositionally biased region" description="Basic and acidic residues" evidence="1">
    <location>
        <begin position="56"/>
        <end position="71"/>
    </location>
</feature>
<evidence type="ECO:0000313" key="3">
    <source>
        <dbReference type="Proteomes" id="UP000092154"/>
    </source>
</evidence>
<feature type="compositionally biased region" description="Polar residues" evidence="1">
    <location>
        <begin position="174"/>
        <end position="197"/>
    </location>
</feature>
<name>A0A1B7NI34_9AGAM</name>
<feature type="compositionally biased region" description="Pro residues" evidence="1">
    <location>
        <begin position="218"/>
        <end position="233"/>
    </location>
</feature>
<dbReference type="InParanoid" id="A0A1B7NI34"/>
<keyword evidence="3" id="KW-1185">Reference proteome</keyword>
<sequence>MSVSKLGGRASSYRKPVPKFIPSPPASPHGSPTTSARRLSFSHPPLGLDAPPLPSDWRDVIERAVSRERRTTSTLPTIDTIVDPSCPDAHRDDTELSPERLSPSNTDFGTSGAMTFTPPTPTGSFHDEEPISRPSSPTPWAHSLRYTVKQPSYHEEYRPPTPPLSNQRKRSKSSESGCDSPTLTIISQLTGPHSTLAVTYRDSEHGVAPSISLEKSEPPPPPPPPKSSLPTPPASLTHEISSPPYRAGHDKTSQPPYAPIASSTFTPGHDRRPSTLNSTLNFTVNSEKWTENTGPSVQALVKKEVAGHASDFPPLHPVRDPIRTNRKWWQSIASGLKRLVTLGCL</sequence>
<accession>A0A1B7NI34</accession>
<proteinExistence type="predicted"/>
<feature type="compositionally biased region" description="Basic and acidic residues" evidence="1">
    <location>
        <begin position="88"/>
        <end position="98"/>
    </location>
</feature>
<gene>
    <name evidence="2" type="ORF">K503DRAFT_306946</name>
</gene>
<dbReference type="Proteomes" id="UP000092154">
    <property type="component" value="Unassembled WGS sequence"/>
</dbReference>
<feature type="region of interest" description="Disordered" evidence="1">
    <location>
        <begin position="1"/>
        <end position="273"/>
    </location>
</feature>
<reference evidence="2 3" key="1">
    <citation type="submission" date="2016-06" db="EMBL/GenBank/DDBJ databases">
        <title>Comparative genomics of the ectomycorrhizal sister species Rhizopogon vinicolor and Rhizopogon vesiculosus (Basidiomycota: Boletales) reveals a divergence of the mating type B locus.</title>
        <authorList>
            <consortium name="DOE Joint Genome Institute"/>
            <person name="Mujic A.B."/>
            <person name="Kuo A."/>
            <person name="Tritt A."/>
            <person name="Lipzen A."/>
            <person name="Chen C."/>
            <person name="Johnson J."/>
            <person name="Sharma A."/>
            <person name="Barry K."/>
            <person name="Grigoriev I.V."/>
            <person name="Spatafora J.W."/>
        </authorList>
    </citation>
    <scope>NUCLEOTIDE SEQUENCE [LARGE SCALE GENOMIC DNA]</scope>
    <source>
        <strain evidence="2 3">AM-OR11-026</strain>
    </source>
</reference>
<dbReference type="OrthoDB" id="3230513at2759"/>
<protein>
    <submittedName>
        <fullName evidence="2">Uncharacterized protein</fullName>
    </submittedName>
</protein>
<organism evidence="2 3">
    <name type="scientific">Rhizopogon vinicolor AM-OR11-026</name>
    <dbReference type="NCBI Taxonomy" id="1314800"/>
    <lineage>
        <taxon>Eukaryota</taxon>
        <taxon>Fungi</taxon>
        <taxon>Dikarya</taxon>
        <taxon>Basidiomycota</taxon>
        <taxon>Agaricomycotina</taxon>
        <taxon>Agaricomycetes</taxon>
        <taxon>Agaricomycetidae</taxon>
        <taxon>Boletales</taxon>
        <taxon>Suillineae</taxon>
        <taxon>Rhizopogonaceae</taxon>
        <taxon>Rhizopogon</taxon>
    </lineage>
</organism>
<evidence type="ECO:0000313" key="2">
    <source>
        <dbReference type="EMBL" id="OAX44577.1"/>
    </source>
</evidence>
<feature type="compositionally biased region" description="Polar residues" evidence="1">
    <location>
        <begin position="102"/>
        <end position="114"/>
    </location>
</feature>
<dbReference type="AlphaFoldDB" id="A0A1B7NI34"/>
<dbReference type="EMBL" id="KV448124">
    <property type="protein sequence ID" value="OAX44577.1"/>
    <property type="molecule type" value="Genomic_DNA"/>
</dbReference>
<evidence type="ECO:0000256" key="1">
    <source>
        <dbReference type="SAM" id="MobiDB-lite"/>
    </source>
</evidence>